<evidence type="ECO:0000256" key="6">
    <source>
        <dbReference type="SAM" id="MobiDB-lite"/>
    </source>
</evidence>
<feature type="region of interest" description="Disordered" evidence="6">
    <location>
        <begin position="846"/>
        <end position="865"/>
    </location>
</feature>
<evidence type="ECO:0000256" key="2">
    <source>
        <dbReference type="ARBA" id="ARBA00022692"/>
    </source>
</evidence>
<dbReference type="PANTHER" id="PTHR39469">
    <property type="entry name" value="CHROMOSOME 1, WHOLE GENOME SHOTGUN SEQUENCE"/>
    <property type="match status" value="1"/>
</dbReference>
<dbReference type="GeneID" id="38125779"/>
<feature type="transmembrane region" description="Helical" evidence="7">
    <location>
        <begin position="116"/>
        <end position="136"/>
    </location>
</feature>
<evidence type="ECO:0000256" key="4">
    <source>
        <dbReference type="ARBA" id="ARBA00023136"/>
    </source>
</evidence>
<keyword evidence="5" id="KW-0175">Coiled coil</keyword>
<dbReference type="EMBL" id="NKHU02000181">
    <property type="protein sequence ID" value="RHZ49255.1"/>
    <property type="molecule type" value="Genomic_DNA"/>
</dbReference>
<feature type="signal peptide" evidence="8">
    <location>
        <begin position="1"/>
        <end position="21"/>
    </location>
</feature>
<evidence type="ECO:0000313" key="12">
    <source>
        <dbReference type="Proteomes" id="UP000215305"/>
    </source>
</evidence>
<feature type="compositionally biased region" description="Polar residues" evidence="6">
    <location>
        <begin position="1016"/>
        <end position="1039"/>
    </location>
</feature>
<feature type="chain" id="PRO_5017427516" evidence="8">
    <location>
        <begin position="22"/>
        <end position="1609"/>
    </location>
</feature>
<feature type="compositionally biased region" description="Basic and acidic residues" evidence="6">
    <location>
        <begin position="641"/>
        <end position="659"/>
    </location>
</feature>
<feature type="compositionally biased region" description="Polar residues" evidence="6">
    <location>
        <begin position="45"/>
        <end position="63"/>
    </location>
</feature>
<name>A0A397GE00_ASPTH</name>
<feature type="coiled-coil region" evidence="5">
    <location>
        <begin position="329"/>
        <end position="368"/>
    </location>
</feature>
<dbReference type="InterPro" id="IPR025256">
    <property type="entry name" value="TM7S3/TM198-like_dom"/>
</dbReference>
<gene>
    <name evidence="11" type="ORF">CDV56_103805</name>
</gene>
<feature type="compositionally biased region" description="Basic residues" evidence="6">
    <location>
        <begin position="798"/>
        <end position="807"/>
    </location>
</feature>
<evidence type="ECO:0000256" key="3">
    <source>
        <dbReference type="ARBA" id="ARBA00022989"/>
    </source>
</evidence>
<feature type="compositionally biased region" description="Polar residues" evidence="6">
    <location>
        <begin position="1057"/>
        <end position="1082"/>
    </location>
</feature>
<keyword evidence="8" id="KW-0732">Signal</keyword>
<feature type="compositionally biased region" description="Polar residues" evidence="6">
    <location>
        <begin position="722"/>
        <end position="737"/>
    </location>
</feature>
<dbReference type="InterPro" id="IPR019383">
    <property type="entry name" value="Golgin_A_7/ERF4"/>
</dbReference>
<feature type="region of interest" description="Disordered" evidence="6">
    <location>
        <begin position="1389"/>
        <end position="1431"/>
    </location>
</feature>
<feature type="region of interest" description="Disordered" evidence="6">
    <location>
        <begin position="909"/>
        <end position="937"/>
    </location>
</feature>
<keyword evidence="2 7" id="KW-0812">Transmembrane</keyword>
<feature type="compositionally biased region" description="Basic and acidic residues" evidence="6">
    <location>
        <begin position="445"/>
        <end position="457"/>
    </location>
</feature>
<feature type="compositionally biased region" description="Basic residues" evidence="6">
    <location>
        <begin position="1232"/>
        <end position="1248"/>
    </location>
</feature>
<protein>
    <submittedName>
        <fullName evidence="11">Uncharacterized protein</fullName>
    </submittedName>
</protein>
<dbReference type="VEuPathDB" id="FungiDB:CDV56_103805"/>
<feature type="region of interest" description="Disordered" evidence="6">
    <location>
        <begin position="640"/>
        <end position="825"/>
    </location>
</feature>
<feature type="region of interest" description="Disordered" evidence="6">
    <location>
        <begin position="516"/>
        <end position="603"/>
    </location>
</feature>
<proteinExistence type="predicted"/>
<feature type="region of interest" description="Disordered" evidence="6">
    <location>
        <begin position="1109"/>
        <end position="1135"/>
    </location>
</feature>
<evidence type="ECO:0000259" key="10">
    <source>
        <dbReference type="Pfam" id="PF13886"/>
    </source>
</evidence>
<keyword evidence="12" id="KW-1185">Reference proteome</keyword>
<feature type="region of interest" description="Disordered" evidence="6">
    <location>
        <begin position="956"/>
        <end position="989"/>
    </location>
</feature>
<evidence type="ECO:0000259" key="9">
    <source>
        <dbReference type="Pfam" id="PF10256"/>
    </source>
</evidence>
<feature type="region of interest" description="Disordered" evidence="6">
    <location>
        <begin position="1306"/>
        <end position="1343"/>
    </location>
</feature>
<dbReference type="OrthoDB" id="5377273at2759"/>
<feature type="compositionally biased region" description="Polar residues" evidence="6">
    <location>
        <begin position="910"/>
        <end position="920"/>
    </location>
</feature>
<evidence type="ECO:0000256" key="5">
    <source>
        <dbReference type="SAM" id="Coils"/>
    </source>
</evidence>
<feature type="domain" description="Golgin subfamily A member 7/ERF4" evidence="9">
    <location>
        <begin position="1462"/>
        <end position="1578"/>
    </location>
</feature>
<feature type="region of interest" description="Disordered" evidence="6">
    <location>
        <begin position="1184"/>
        <end position="1251"/>
    </location>
</feature>
<evidence type="ECO:0000256" key="7">
    <source>
        <dbReference type="SAM" id="Phobius"/>
    </source>
</evidence>
<dbReference type="STRING" id="41047.A0A397GE00"/>
<feature type="compositionally biased region" description="Basic and acidic residues" evidence="6">
    <location>
        <begin position="577"/>
        <end position="591"/>
    </location>
</feature>
<feature type="region of interest" description="Disordered" evidence="6">
    <location>
        <begin position="424"/>
        <end position="463"/>
    </location>
</feature>
<reference evidence="11" key="1">
    <citation type="submission" date="2018-08" db="EMBL/GenBank/DDBJ databases">
        <title>Draft genome sequence of azole-resistant Aspergillus thermomutatus (Neosartorya pseudofischeri) strain HMR AF 39, isolated from a human nasal aspirate.</title>
        <authorList>
            <person name="Parent-Michaud M."/>
            <person name="Dufresne P.J."/>
            <person name="Fournier E."/>
            <person name="Martineau C."/>
            <person name="Moreira S."/>
            <person name="Perkins V."/>
            <person name="De Repentigny L."/>
            <person name="Dufresne S.F."/>
        </authorList>
    </citation>
    <scope>NUCLEOTIDE SEQUENCE [LARGE SCALE GENOMIC DNA]</scope>
    <source>
        <strain evidence="11">HMR AF 39</strain>
    </source>
</reference>
<feature type="domain" description="TM7S3/TM198-like" evidence="10">
    <location>
        <begin position="121"/>
        <end position="324"/>
    </location>
</feature>
<feature type="compositionally biased region" description="Polar residues" evidence="6">
    <location>
        <begin position="1400"/>
        <end position="1420"/>
    </location>
</feature>
<keyword evidence="3 7" id="KW-1133">Transmembrane helix</keyword>
<dbReference type="Proteomes" id="UP000215305">
    <property type="component" value="Unassembled WGS sequence"/>
</dbReference>
<evidence type="ECO:0000256" key="8">
    <source>
        <dbReference type="SAM" id="SignalP"/>
    </source>
</evidence>
<dbReference type="GO" id="GO:0016020">
    <property type="term" value="C:membrane"/>
    <property type="evidence" value="ECO:0007669"/>
    <property type="project" value="UniProtKB-SubCell"/>
</dbReference>
<feature type="compositionally biased region" description="Basic and acidic residues" evidence="6">
    <location>
        <begin position="808"/>
        <end position="824"/>
    </location>
</feature>
<feature type="compositionally biased region" description="Basic and acidic residues" evidence="6">
    <location>
        <begin position="750"/>
        <end position="790"/>
    </location>
</feature>
<feature type="transmembrane region" description="Helical" evidence="7">
    <location>
        <begin position="309"/>
        <end position="327"/>
    </location>
</feature>
<feature type="region of interest" description="Disordered" evidence="6">
    <location>
        <begin position="1355"/>
        <end position="1375"/>
    </location>
</feature>
<comment type="caution">
    <text evidence="11">The sequence shown here is derived from an EMBL/GenBank/DDBJ whole genome shotgun (WGS) entry which is preliminary data.</text>
</comment>
<keyword evidence="4 7" id="KW-0472">Membrane</keyword>
<dbReference type="RefSeq" id="XP_026612292.1">
    <property type="nucleotide sequence ID" value="XM_026757424.1"/>
</dbReference>
<feature type="transmembrane region" description="Helical" evidence="7">
    <location>
        <begin position="200"/>
        <end position="220"/>
    </location>
</feature>
<feature type="transmembrane region" description="Helical" evidence="7">
    <location>
        <begin position="169"/>
        <end position="193"/>
    </location>
</feature>
<feature type="region of interest" description="Disordered" evidence="6">
    <location>
        <begin position="1015"/>
        <end position="1082"/>
    </location>
</feature>
<dbReference type="Pfam" id="PF10256">
    <property type="entry name" value="Erf4"/>
    <property type="match status" value="1"/>
</dbReference>
<feature type="region of interest" description="Disordered" evidence="6">
    <location>
        <begin position="41"/>
        <end position="63"/>
    </location>
</feature>
<evidence type="ECO:0000256" key="1">
    <source>
        <dbReference type="ARBA" id="ARBA00004141"/>
    </source>
</evidence>
<sequence>MRLLPLIALVVCIISRLPVFAASIPLVGRVGIQAVGALEARDESPTTTISDNQAPSGSTTSAINHATVRVNSTTTSNTTAPASTTVASLNTSTVSENGTVTPAPGALPLEPRVTPAFGVGGFILIATGAILALIGIRNSWVQVFLSAAFLTSLGVTALIVYVMNPPVRVAVQGAYLVAIFFTGVTFGALSIVFKELTEGLGCLLGGFCVSMWLLCLRPGGLLTDPNAKAGFIGAISVAFYALSFSHYTRPHGLIVSAGVSGGTAVALGIDCYSRAGLKEFWLYIWALNEDVFPLGTGTYPITRNIRVELAVTVIVAILGVVSQLRLWKVIREKRRKEEAAKKEEEKKKEEAEAEVARRLEENNMRERQAWEAQYANVEARLIPELGDGTQCAADKEDLGKGDVAEVNSVSGSSQVSYRCSSECRKQEASEDSFSDATRATGNTEVGRHGDTTEKTSDGAHPVPFKVFDGAAAARLMDDKESDVTAMAGSDTATVRSKRFSGMTLWKRMSVQSSLRPAPSEEALVHNDDETSMSGQGVVDNSSDRSSDCHGVENESREDAVKARSKPEIAVQETVTPSDRRNSDVEVGKAEEIDGEEDCLAKQESVLVQDTDAHGVEAGLSDVDCQKSADKAVFDMCVSTVEGRDTPSDGKLQEPLKSEAQDIGQNKSHPSDDIGGSLQGLEPQPDGKKTEDEQPTTQAGEGCPPLPSRANAQTEEVSERTQRQSLETPKDSQTNATAETGDCNGGNSPEENTKTSHSEEQNLRESREHSSLKAPLETENRQSHIGDESERQQSSSSHSKLKSKRKTEKPKLDAKTVKRIPERTSRVVQTYRTNEWAKHLCDAEIPEPEPIEPITNESAESPIDAGEVPAPVNVEELLQTPLTAQRPPAADLRANAGKEQQSANDLHRISNDYTPRTTSAINLPRVGEPQPVDRSSGVPSTIVLSSTSALPSPVFYGAEHNAVPGDPISPIPTEQPQGGPELTKPRWKGPPPLLAVREGMMRSRVSSTCLSLDPWASRNSPRQSLALDTSVQISPTTSFPESGDDVPLSRRRAMLHQQKVQSPHTSVPASTPKLGQSSVSRPGNAQAVMAAWRESIREDLKDKRNPLAKQDLPIGGTGVGPHGSFPFGPPGRNSSSLKVNLDRAIAEGMQRGDMTIATAISSAPLPLSSGGPALVPKTASSAAWEHSHILSSSEAEENSTPRPHRHHTHHSLESDRRASSYLSPFTEYPTRNSPKKPSLRQKQFQRRPHSFLTTTILRPPAVRLANPVNYVPRITPVTVPHPLQISDEHLPLEAHRDAYPLLTIPERRRSRLSQTPTSLVVERSQGETESGRSSIAVPRGQRRSGTFDRHFALQEMSEQAEHSNNGSQEGKDLRPPERAHLAQDTLVDRQGSLHGDHPRHIQSQVSLRSQSQIASIPSNTGAPPASGEAEVAEELAWGPAHPCYPHVNPHVPIGSQEYLTTRIIRIRRDWMVKGDLAPTFSNLYPEILDPLLPEQEFRRVIATVNEELIKAFDPFSFRNLVDGALGLVTGWLWEDIGAPGIKSHLQRVEAWLDKWNREIGAKDGVHIWSLRRTAYMSLDIQIPDPKVGIIHSEGASLPGTRPSSGVGRGF</sequence>
<dbReference type="PANTHER" id="PTHR39469:SF1">
    <property type="entry name" value="DUF4203 DOMAIN-CONTAINING PROTEIN"/>
    <property type="match status" value="1"/>
</dbReference>
<evidence type="ECO:0000313" key="11">
    <source>
        <dbReference type="EMBL" id="RHZ49255.1"/>
    </source>
</evidence>
<organism evidence="11 12">
    <name type="scientific">Aspergillus thermomutatus</name>
    <name type="common">Neosartorya pseudofischeri</name>
    <dbReference type="NCBI Taxonomy" id="41047"/>
    <lineage>
        <taxon>Eukaryota</taxon>
        <taxon>Fungi</taxon>
        <taxon>Dikarya</taxon>
        <taxon>Ascomycota</taxon>
        <taxon>Pezizomycotina</taxon>
        <taxon>Eurotiomycetes</taxon>
        <taxon>Eurotiomycetidae</taxon>
        <taxon>Eurotiales</taxon>
        <taxon>Aspergillaceae</taxon>
        <taxon>Aspergillus</taxon>
        <taxon>Aspergillus subgen. Fumigati</taxon>
    </lineage>
</organism>
<dbReference type="Pfam" id="PF13886">
    <property type="entry name" value="TM7S3_TM198"/>
    <property type="match status" value="1"/>
</dbReference>
<comment type="subcellular location">
    <subcellularLocation>
        <location evidence="1">Membrane</location>
        <topology evidence="1">Multi-pass membrane protein</topology>
    </subcellularLocation>
</comment>
<feature type="compositionally biased region" description="Basic and acidic residues" evidence="6">
    <location>
        <begin position="541"/>
        <end position="566"/>
    </location>
</feature>
<feature type="compositionally biased region" description="Polar residues" evidence="6">
    <location>
        <begin position="434"/>
        <end position="443"/>
    </location>
</feature>
<feature type="compositionally biased region" description="Polar residues" evidence="6">
    <location>
        <begin position="531"/>
        <end position="540"/>
    </location>
</feature>
<feature type="transmembrane region" description="Helical" evidence="7">
    <location>
        <begin position="143"/>
        <end position="163"/>
    </location>
</feature>
<accession>A0A397GE00</accession>